<dbReference type="RefSeq" id="WP_123713006.1">
    <property type="nucleotide sequence ID" value="NZ_RKHR01000005.1"/>
</dbReference>
<dbReference type="InterPro" id="IPR008318">
    <property type="entry name" value="UCP030820"/>
</dbReference>
<organism evidence="1 2">
    <name type="scientific">Sinobacterium caligoides</name>
    <dbReference type="NCBI Taxonomy" id="933926"/>
    <lineage>
        <taxon>Bacteria</taxon>
        <taxon>Pseudomonadati</taxon>
        <taxon>Pseudomonadota</taxon>
        <taxon>Gammaproteobacteria</taxon>
        <taxon>Cellvibrionales</taxon>
        <taxon>Spongiibacteraceae</taxon>
        <taxon>Sinobacterium</taxon>
    </lineage>
</organism>
<evidence type="ECO:0000313" key="1">
    <source>
        <dbReference type="EMBL" id="ROS00011.1"/>
    </source>
</evidence>
<reference evidence="1 2" key="1">
    <citation type="submission" date="2018-11" db="EMBL/GenBank/DDBJ databases">
        <title>Genomic Encyclopedia of Type Strains, Phase IV (KMG-IV): sequencing the most valuable type-strain genomes for metagenomic binning, comparative biology and taxonomic classification.</title>
        <authorList>
            <person name="Goeker M."/>
        </authorList>
    </citation>
    <scope>NUCLEOTIDE SEQUENCE [LARGE SCALE GENOMIC DNA]</scope>
    <source>
        <strain evidence="1 2">DSM 100316</strain>
    </source>
</reference>
<name>A0A3N2DJN6_9GAMM</name>
<dbReference type="OrthoDB" id="9800421at2"/>
<sequence length="163" mass="18789">MLNIIKNGVVINNDSWTLIEKDVELIDIESLNYIVVPLKLWQQHKEQLAPLENIGVWLDSDEPAYHLAQDIEQLPLVAINFPVFSDGRGYSYAETIRRDGFKGELRAIGDILKDQLYFYKRVGFNSFALRADINAEEALTHLTDFAETYQVSHSHPTPLFKRR</sequence>
<dbReference type="PIRSF" id="PIRSF030820">
    <property type="entry name" value="UCP030820"/>
    <property type="match status" value="1"/>
</dbReference>
<dbReference type="Pfam" id="PF06073">
    <property type="entry name" value="DUF934"/>
    <property type="match status" value="1"/>
</dbReference>
<gene>
    <name evidence="1" type="ORF">EDC56_2645</name>
</gene>
<proteinExistence type="predicted"/>
<dbReference type="EMBL" id="RKHR01000005">
    <property type="protein sequence ID" value="ROS00011.1"/>
    <property type="molecule type" value="Genomic_DNA"/>
</dbReference>
<comment type="caution">
    <text evidence="1">The sequence shown here is derived from an EMBL/GenBank/DDBJ whole genome shotgun (WGS) entry which is preliminary data.</text>
</comment>
<dbReference type="Proteomes" id="UP000275394">
    <property type="component" value="Unassembled WGS sequence"/>
</dbReference>
<protein>
    <submittedName>
        <fullName evidence="1">Uncharacterized protein (DUF934 family)</fullName>
    </submittedName>
</protein>
<dbReference type="AlphaFoldDB" id="A0A3N2DJN6"/>
<evidence type="ECO:0000313" key="2">
    <source>
        <dbReference type="Proteomes" id="UP000275394"/>
    </source>
</evidence>
<accession>A0A3N2DJN6</accession>
<keyword evidence="2" id="KW-1185">Reference proteome</keyword>